<protein>
    <submittedName>
        <fullName evidence="3">DNA-processing protein DprA</fullName>
    </submittedName>
</protein>
<evidence type="ECO:0000259" key="2">
    <source>
        <dbReference type="Pfam" id="PF02481"/>
    </source>
</evidence>
<accession>A0ABY4PIB4</accession>
<dbReference type="NCBIfam" id="TIGR00732">
    <property type="entry name" value="dprA"/>
    <property type="match status" value="1"/>
</dbReference>
<dbReference type="Gene3D" id="3.40.50.450">
    <property type="match status" value="1"/>
</dbReference>
<dbReference type="PANTHER" id="PTHR43022:SF1">
    <property type="entry name" value="PROTEIN SMF"/>
    <property type="match status" value="1"/>
</dbReference>
<evidence type="ECO:0000313" key="3">
    <source>
        <dbReference type="EMBL" id="UQS85405.1"/>
    </source>
</evidence>
<comment type="similarity">
    <text evidence="1">Belongs to the DprA/Smf family.</text>
</comment>
<reference evidence="3 4" key="1">
    <citation type="journal article" date="2022" name="Int. J. Syst. Evol. Microbiol.">
        <title>Apilactobacillus apisilvae sp. nov., Nicolia spurrieriana gen. nov. sp. nov., Bombilactobacillus folatiphilus sp. nov. and Bombilactobacillus thymidiniphilus sp. nov., four new lactic acid bacterial isolates from stingless bees Tetragonula carbonaria and Austroplebeia australis.</title>
        <authorList>
            <person name="Oliphant S.A."/>
            <person name="Watson-Haigh N.S."/>
            <person name="Sumby K.M."/>
            <person name="Gardner J."/>
            <person name="Groom S."/>
            <person name="Jiranek V."/>
        </authorList>
    </citation>
    <scope>NUCLEOTIDE SEQUENCE [LARGE SCALE GENOMIC DNA]</scope>
    <source>
        <strain evidence="3 4">SG5_A10</strain>
    </source>
</reference>
<dbReference type="Proteomes" id="UP000831859">
    <property type="component" value="Chromosome"/>
</dbReference>
<dbReference type="PANTHER" id="PTHR43022">
    <property type="entry name" value="PROTEIN SMF"/>
    <property type="match status" value="1"/>
</dbReference>
<gene>
    <name evidence="3" type="primary">dprA</name>
    <name evidence="3" type="ORF">MOO46_02125</name>
</gene>
<dbReference type="SUPFAM" id="SSF102405">
    <property type="entry name" value="MCP/YpsA-like"/>
    <property type="match status" value="1"/>
</dbReference>
<dbReference type="InterPro" id="IPR003488">
    <property type="entry name" value="DprA"/>
</dbReference>
<organism evidence="3 4">
    <name type="scientific">Apilactobacillus apisilvae</name>
    <dbReference type="NCBI Taxonomy" id="2923364"/>
    <lineage>
        <taxon>Bacteria</taxon>
        <taxon>Bacillati</taxon>
        <taxon>Bacillota</taxon>
        <taxon>Bacilli</taxon>
        <taxon>Lactobacillales</taxon>
        <taxon>Lactobacillaceae</taxon>
        <taxon>Apilactobacillus</taxon>
    </lineage>
</organism>
<proteinExistence type="inferred from homology"/>
<feature type="domain" description="Smf/DprA SLOG" evidence="2">
    <location>
        <begin position="81"/>
        <end position="290"/>
    </location>
</feature>
<evidence type="ECO:0000313" key="4">
    <source>
        <dbReference type="Proteomes" id="UP000831859"/>
    </source>
</evidence>
<evidence type="ECO:0000256" key="1">
    <source>
        <dbReference type="ARBA" id="ARBA00006525"/>
    </source>
</evidence>
<dbReference type="Pfam" id="PF02481">
    <property type="entry name" value="DNA_processg_A"/>
    <property type="match status" value="1"/>
</dbReference>
<name>A0ABY4PIB4_9LACO</name>
<keyword evidence="4" id="KW-1185">Reference proteome</keyword>
<sequence>MKLRNLLLKLKLTPGFGIKSQYRFYKYLNFKYKEIPNEIIIDAESIAKVTNLSKKSTKIFINSFKSKNLDDNFIYHLNHVKFISIFDDEYPINLRESYLPPIVLFYFGDLSLLNTKKLGIVGARKCTDYSFTILNKIVPTVVNSNITIVSGLADGVDKLSHQCTIANEGNTIAVIGTGLDVYYPKKNEQLQRTIAISNLLISEYPVGSKPLRFHFPERNRIIAGLVDALTVIEAKHKSGSLITANLALQNNRDVLAIPGRIDSELSIGCNELILAGAKPVLSAKDILEEFQYK</sequence>
<dbReference type="RefSeq" id="WP_249511378.1">
    <property type="nucleotide sequence ID" value="NZ_CP093362.1"/>
</dbReference>
<dbReference type="EMBL" id="CP093362">
    <property type="protein sequence ID" value="UQS85405.1"/>
    <property type="molecule type" value="Genomic_DNA"/>
</dbReference>
<dbReference type="InterPro" id="IPR057666">
    <property type="entry name" value="DrpA_SLOG"/>
</dbReference>